<keyword evidence="2 4" id="KW-0378">Hydrolase</keyword>
<keyword evidence="5" id="KW-1185">Reference proteome</keyword>
<evidence type="ECO:0000256" key="2">
    <source>
        <dbReference type="ARBA" id="ARBA00022801"/>
    </source>
</evidence>
<evidence type="ECO:0000259" key="3">
    <source>
        <dbReference type="Pfam" id="PF02230"/>
    </source>
</evidence>
<dbReference type="InterPro" id="IPR003140">
    <property type="entry name" value="PLipase/COase/thioEstase"/>
</dbReference>
<dbReference type="Gene3D" id="3.40.50.1820">
    <property type="entry name" value="alpha/beta hydrolase"/>
    <property type="match status" value="1"/>
</dbReference>
<dbReference type="EMBL" id="BMEL01000001">
    <property type="protein sequence ID" value="GGF14164.1"/>
    <property type="molecule type" value="Genomic_DNA"/>
</dbReference>
<dbReference type="GO" id="GO:0016787">
    <property type="term" value="F:hydrolase activity"/>
    <property type="evidence" value="ECO:0007669"/>
    <property type="project" value="UniProtKB-KW"/>
</dbReference>
<comment type="caution">
    <text evidence="4">The sequence shown here is derived from an EMBL/GenBank/DDBJ whole genome shotgun (WGS) entry which is preliminary data.</text>
</comment>
<dbReference type="InterPro" id="IPR050955">
    <property type="entry name" value="Plant_Biomass_Hydrol_Est"/>
</dbReference>
<dbReference type="PANTHER" id="PTHR43037:SF5">
    <property type="entry name" value="FERULOYL ESTERASE"/>
    <property type="match status" value="1"/>
</dbReference>
<protein>
    <submittedName>
        <fullName evidence="4">Hydrolase</fullName>
    </submittedName>
</protein>
<reference evidence="4" key="2">
    <citation type="submission" date="2020-09" db="EMBL/GenBank/DDBJ databases">
        <authorList>
            <person name="Sun Q."/>
            <person name="Zhou Y."/>
        </authorList>
    </citation>
    <scope>NUCLEOTIDE SEQUENCE</scope>
    <source>
        <strain evidence="4">CGMCC 1.12153</strain>
    </source>
</reference>
<evidence type="ECO:0000256" key="1">
    <source>
        <dbReference type="ARBA" id="ARBA00022729"/>
    </source>
</evidence>
<feature type="domain" description="Phospholipase/carboxylesterase/thioesterase" evidence="3">
    <location>
        <begin position="35"/>
        <end position="185"/>
    </location>
</feature>
<organism evidence="4 5">
    <name type="scientific">Halobacillus andaensis</name>
    <dbReference type="NCBI Taxonomy" id="1176239"/>
    <lineage>
        <taxon>Bacteria</taxon>
        <taxon>Bacillati</taxon>
        <taxon>Bacillota</taxon>
        <taxon>Bacilli</taxon>
        <taxon>Bacillales</taxon>
        <taxon>Bacillaceae</taxon>
        <taxon>Halobacillus</taxon>
    </lineage>
</organism>
<evidence type="ECO:0000313" key="4">
    <source>
        <dbReference type="EMBL" id="GGF14164.1"/>
    </source>
</evidence>
<dbReference type="RefSeq" id="WP_188376447.1">
    <property type="nucleotide sequence ID" value="NZ_BMEL01000001.1"/>
</dbReference>
<reference evidence="4" key="1">
    <citation type="journal article" date="2014" name="Int. J. Syst. Evol. Microbiol.">
        <title>Complete genome sequence of Corynebacterium casei LMG S-19264T (=DSM 44701T), isolated from a smear-ripened cheese.</title>
        <authorList>
            <consortium name="US DOE Joint Genome Institute (JGI-PGF)"/>
            <person name="Walter F."/>
            <person name="Albersmeier A."/>
            <person name="Kalinowski J."/>
            <person name="Ruckert C."/>
        </authorList>
    </citation>
    <scope>NUCLEOTIDE SEQUENCE</scope>
    <source>
        <strain evidence="4">CGMCC 1.12153</strain>
    </source>
</reference>
<keyword evidence="1" id="KW-0732">Signal</keyword>
<dbReference type="SUPFAM" id="SSF53474">
    <property type="entry name" value="alpha/beta-Hydrolases"/>
    <property type="match status" value="1"/>
</dbReference>
<proteinExistence type="predicted"/>
<dbReference type="PANTHER" id="PTHR43037">
    <property type="entry name" value="UNNAMED PRODUCT-RELATED"/>
    <property type="match status" value="1"/>
</dbReference>
<accession>A0A917B185</accession>
<dbReference type="Pfam" id="PF02230">
    <property type="entry name" value="Abhydrolase_2"/>
    <property type="match status" value="1"/>
</dbReference>
<dbReference type="InterPro" id="IPR029058">
    <property type="entry name" value="AB_hydrolase_fold"/>
</dbReference>
<sequence>MKSHVQVAIDTIPSKDGERSFYYTLPSAQGGLIPLVFCFHGAGSSARHHMGLTHFHELSEEENACFVFPEALQLDSEDPMSKQFNEGRHKNAAYQHEVDDVGFVMRMIDYFRSLTTIDEERIYVTGFSNGSAFSIKMAIEYPELFAGVGGVAGPAVKEVAEKASWAESMPLIFFMGEDDPVVPYDGKEDPGFLIDQLLSAEQTVMLFARSLPFPVEEEIAKDGSITRRRFYSRDHSNEVVFYSMKDTGHTWPGGPVKQENWQAGKVCRELNATNVMWEFLKKHARKRLGHK</sequence>
<dbReference type="Proteomes" id="UP000660110">
    <property type="component" value="Unassembled WGS sequence"/>
</dbReference>
<name>A0A917B185_HALAA</name>
<evidence type="ECO:0000313" key="5">
    <source>
        <dbReference type="Proteomes" id="UP000660110"/>
    </source>
</evidence>
<gene>
    <name evidence="4" type="primary">lpqC</name>
    <name evidence="4" type="ORF">GCM10010954_11100</name>
</gene>
<dbReference type="AlphaFoldDB" id="A0A917B185"/>